<comment type="subcellular location">
    <subcellularLocation>
        <location evidence="1">Membrane</location>
    </subcellularLocation>
</comment>
<evidence type="ECO:0000256" key="2">
    <source>
        <dbReference type="ARBA" id="ARBA00022737"/>
    </source>
</evidence>
<dbReference type="InterPro" id="IPR002126">
    <property type="entry name" value="Cadherin-like_dom"/>
</dbReference>
<dbReference type="PANTHER" id="PTHR24027">
    <property type="entry name" value="CADHERIN-23"/>
    <property type="match status" value="1"/>
</dbReference>
<feature type="domain" description="Cadherin" evidence="6">
    <location>
        <begin position="313"/>
        <end position="412"/>
    </location>
</feature>
<keyword evidence="8" id="KW-1185">Reference proteome</keyword>
<dbReference type="InterPro" id="IPR015919">
    <property type="entry name" value="Cadherin-like_sf"/>
</dbReference>
<evidence type="ECO:0000256" key="3">
    <source>
        <dbReference type="ARBA" id="ARBA00022837"/>
    </source>
</evidence>
<keyword evidence="4" id="KW-0472">Membrane</keyword>
<organism evidence="7 8">
    <name type="scientific">Aquimarina hainanensis</name>
    <dbReference type="NCBI Taxonomy" id="1578017"/>
    <lineage>
        <taxon>Bacteria</taxon>
        <taxon>Pseudomonadati</taxon>
        <taxon>Bacteroidota</taxon>
        <taxon>Flavobacteriia</taxon>
        <taxon>Flavobacteriales</taxon>
        <taxon>Flavobacteriaceae</taxon>
        <taxon>Aquimarina</taxon>
    </lineage>
</organism>
<dbReference type="SUPFAM" id="SSF49313">
    <property type="entry name" value="Cadherin-like"/>
    <property type="match status" value="5"/>
</dbReference>
<dbReference type="PANTHER" id="PTHR24027:SF442">
    <property type="entry name" value="PROTOCADHERIN-15 ISOFORM X1"/>
    <property type="match status" value="1"/>
</dbReference>
<feature type="domain" description="Cadherin" evidence="6">
    <location>
        <begin position="30"/>
        <end position="127"/>
    </location>
</feature>
<evidence type="ECO:0000313" key="7">
    <source>
        <dbReference type="EMBL" id="MFD2590042.1"/>
    </source>
</evidence>
<dbReference type="RefSeq" id="WP_378255890.1">
    <property type="nucleotide sequence ID" value="NZ_JBHSJV010000001.1"/>
</dbReference>
<evidence type="ECO:0000256" key="1">
    <source>
        <dbReference type="ARBA" id="ARBA00004370"/>
    </source>
</evidence>
<keyword evidence="5" id="KW-0732">Signal</keyword>
<sequence length="664" mass="69281">MKRTLKFSPLLLIILLLNFSCSKDDDIQINLKDLKVTVDENPANGQVLGQVQTDNNSSLSFSITTQTPAGALAIEKKTGKLTVADAILFDFETNPTITATVSAEGAQNTAKITINLNNLKELTTEDFSVTIDENPINGDTIGIVQATSDGTVSYSLLSQTPEGALNINTSTGELTVADATLFDFEVNPVITAIISVDNSGNTQNVTATINLTDVNEVSLQDFTTTIDENPVNGQSLGVVQVTGGEALIFNITSQTPNGALSINANTGELTVVDATLFDFEINPVITATISVDNSGSMQHLTATINLTNINEVSIQDFTATIDENPANGQSLGIVQATGDGTLSFSITSQTPGGALSINASTGELTVADATLFDYETNPAITATVTVDNAGNTESADVTINLTNVNELSIQQFNTTIDENSTNGSVLGTVQTNGIGILSFSIASQTPAGALSINASTGELTIADATLFDFETNPTITANISVSNSEGIETAIATVNLNDVNEIGEFKYGGVIFWLDPSDISHGLVCTVSDFPIIGGWGCQGTNIAGAIGTEIGQGQANTTAILAECATAGIAADIASNSTSGGYSDWFLPSKDALQEMHTHRATINNTAVLNGGSNLASGVFYWSSSQNDSNTAWLIYFDNNGAAFFLNKGTAGSNIKMRAVRAF</sequence>
<feature type="signal peptide" evidence="5">
    <location>
        <begin position="1"/>
        <end position="22"/>
    </location>
</feature>
<comment type="caution">
    <text evidence="7">The sequence shown here is derived from an EMBL/GenBank/DDBJ whole genome shotgun (WGS) entry which is preliminary data.</text>
</comment>
<evidence type="ECO:0000313" key="8">
    <source>
        <dbReference type="Proteomes" id="UP001597459"/>
    </source>
</evidence>
<dbReference type="PROSITE" id="PS50268">
    <property type="entry name" value="CADHERIN_2"/>
    <property type="match status" value="3"/>
</dbReference>
<keyword evidence="3" id="KW-0106">Calcium</keyword>
<keyword evidence="2" id="KW-0677">Repeat</keyword>
<evidence type="ECO:0000256" key="4">
    <source>
        <dbReference type="ARBA" id="ARBA00023136"/>
    </source>
</evidence>
<dbReference type="SMART" id="SM00112">
    <property type="entry name" value="CA"/>
    <property type="match status" value="5"/>
</dbReference>
<evidence type="ECO:0000259" key="6">
    <source>
        <dbReference type="PROSITE" id="PS50268"/>
    </source>
</evidence>
<feature type="domain" description="Cadherin" evidence="6">
    <location>
        <begin position="123"/>
        <end position="232"/>
    </location>
</feature>
<evidence type="ECO:0000256" key="5">
    <source>
        <dbReference type="SAM" id="SignalP"/>
    </source>
</evidence>
<dbReference type="Proteomes" id="UP001597459">
    <property type="component" value="Unassembled WGS sequence"/>
</dbReference>
<name>A0ABW5N3F1_9FLAO</name>
<feature type="chain" id="PRO_5046519616" description="Cadherin domain-containing protein" evidence="5">
    <location>
        <begin position="23"/>
        <end position="664"/>
    </location>
</feature>
<proteinExistence type="predicted"/>
<dbReference type="EMBL" id="JBHULX010000003">
    <property type="protein sequence ID" value="MFD2590042.1"/>
    <property type="molecule type" value="Genomic_DNA"/>
</dbReference>
<reference evidence="8" key="1">
    <citation type="journal article" date="2019" name="Int. J. Syst. Evol. Microbiol.">
        <title>The Global Catalogue of Microorganisms (GCM) 10K type strain sequencing project: providing services to taxonomists for standard genome sequencing and annotation.</title>
        <authorList>
            <consortium name="The Broad Institute Genomics Platform"/>
            <consortium name="The Broad Institute Genome Sequencing Center for Infectious Disease"/>
            <person name="Wu L."/>
            <person name="Ma J."/>
        </authorList>
    </citation>
    <scope>NUCLEOTIDE SEQUENCE [LARGE SCALE GENOMIC DNA]</scope>
    <source>
        <strain evidence="8">KCTC 42423</strain>
    </source>
</reference>
<dbReference type="InterPro" id="IPR039808">
    <property type="entry name" value="Cadherin"/>
</dbReference>
<accession>A0ABW5N3F1</accession>
<gene>
    <name evidence="7" type="ORF">ACFSTE_04320</name>
</gene>
<protein>
    <recommendedName>
        <fullName evidence="6">Cadherin domain-containing protein</fullName>
    </recommendedName>
</protein>
<dbReference type="CDD" id="cd11304">
    <property type="entry name" value="Cadherin_repeat"/>
    <property type="match status" value="5"/>
</dbReference>
<dbReference type="Gene3D" id="2.60.40.60">
    <property type="entry name" value="Cadherins"/>
    <property type="match status" value="5"/>
</dbReference>